<dbReference type="InterPro" id="IPR036259">
    <property type="entry name" value="MFS_trans_sf"/>
</dbReference>
<evidence type="ECO:0000256" key="3">
    <source>
        <dbReference type="ARBA" id="ARBA00022989"/>
    </source>
</evidence>
<feature type="transmembrane region" description="Helical" evidence="5">
    <location>
        <begin position="92"/>
        <end position="115"/>
    </location>
</feature>
<dbReference type="PROSITE" id="PS50850">
    <property type="entry name" value="MFS"/>
    <property type="match status" value="1"/>
</dbReference>
<reference evidence="7 8" key="1">
    <citation type="submission" date="2023-06" db="EMBL/GenBank/DDBJ databases">
        <title>Marinobacter azerbaijanicus a moderately halophilic, isolated from Urmia Lake in Azerbaijan region of Iran.</title>
        <authorList>
            <person name="Sanchez-Porro C."/>
            <person name="Aghdam E.M."/>
            <person name="Saheb S.M."/>
            <person name="Tarhriz V."/>
            <person name="Kazemi E."/>
            <person name="Ammozegar M.A."/>
            <person name="Ventosa A."/>
            <person name="Hejazi M.S."/>
        </authorList>
    </citation>
    <scope>NUCLEOTIDE SEQUENCE [LARGE SCALE GENOMIC DNA]</scope>
    <source>
        <strain evidence="7 8">TBZ242</strain>
    </source>
</reference>
<organism evidence="7 8">
    <name type="scientific">Marinobacter azerbaijanicus</name>
    <dbReference type="NCBI Taxonomy" id="3050455"/>
    <lineage>
        <taxon>Bacteria</taxon>
        <taxon>Pseudomonadati</taxon>
        <taxon>Pseudomonadota</taxon>
        <taxon>Gammaproteobacteria</taxon>
        <taxon>Pseudomonadales</taxon>
        <taxon>Marinobacteraceae</taxon>
        <taxon>Marinobacter</taxon>
    </lineage>
</organism>
<keyword evidence="8" id="KW-1185">Reference proteome</keyword>
<name>A0ABT7IHQ9_9GAMM</name>
<dbReference type="InterPro" id="IPR001958">
    <property type="entry name" value="Tet-R_TetA/multi-R_MdtG-like"/>
</dbReference>
<keyword evidence="4 5" id="KW-0472">Membrane</keyword>
<feature type="transmembrane region" description="Helical" evidence="5">
    <location>
        <begin position="235"/>
        <end position="253"/>
    </location>
</feature>
<dbReference type="RefSeq" id="WP_285392823.1">
    <property type="nucleotide sequence ID" value="NZ_JASSVS010000012.1"/>
</dbReference>
<feature type="transmembrane region" description="Helical" evidence="5">
    <location>
        <begin position="336"/>
        <end position="362"/>
    </location>
</feature>
<dbReference type="Gene3D" id="1.20.1250.20">
    <property type="entry name" value="MFS general substrate transporter like domains"/>
    <property type="match status" value="2"/>
</dbReference>
<evidence type="ECO:0000313" key="7">
    <source>
        <dbReference type="EMBL" id="MDL0433215.1"/>
    </source>
</evidence>
<evidence type="ECO:0000256" key="2">
    <source>
        <dbReference type="ARBA" id="ARBA00022692"/>
    </source>
</evidence>
<dbReference type="Proteomes" id="UP001227964">
    <property type="component" value="Unassembled WGS sequence"/>
</dbReference>
<keyword evidence="3 5" id="KW-1133">Transmembrane helix</keyword>
<evidence type="ECO:0000256" key="4">
    <source>
        <dbReference type="ARBA" id="ARBA00023136"/>
    </source>
</evidence>
<sequence length="375" mass="39648">MTIKVVLGVTFGVYLTLSATRPMISLYAASLGANTLDVGLLASLYALLPLLLAMHVGKLSDVIGDRLPVVIGSAGIAIGLILPFAIQSLWALYLTQIIVGVSQLLCMVSVQNLIGKITTVENRDHQFAIFTLSASVGNLIGPVCGGYLADQYSYAVAFLVAGVAGVVPVLLGFFLPSIKGGTKSLVKQSSVLYFLKNPSIRRAMVTSALVLYSRDIFIVYFPLFASEAGLSGSTIGWIISIQAFAQIVVRFLLARLCDMFGRNVVLFVSILTAGAAFLLMPMTTETWVLGLLSGLMGLGLGCGQPLSISTTYSASPKDRTGEVLGLRLAVNRFSQLLAPVFFGVLGASGGLVLVFYVSGVFLMGGAWLSRDREAA</sequence>
<dbReference type="PANTHER" id="PTHR23526:SF4">
    <property type="entry name" value="INTEGRAL MEMBRANE TRANSPORT PROTEIN"/>
    <property type="match status" value="1"/>
</dbReference>
<evidence type="ECO:0000259" key="6">
    <source>
        <dbReference type="PROSITE" id="PS50850"/>
    </source>
</evidence>
<dbReference type="Pfam" id="PF07690">
    <property type="entry name" value="MFS_1"/>
    <property type="match status" value="2"/>
</dbReference>
<dbReference type="PRINTS" id="PR01035">
    <property type="entry name" value="TCRTETA"/>
</dbReference>
<feature type="transmembrane region" description="Helical" evidence="5">
    <location>
        <begin position="127"/>
        <end position="148"/>
    </location>
</feature>
<feature type="transmembrane region" description="Helical" evidence="5">
    <location>
        <begin position="69"/>
        <end position="86"/>
    </location>
</feature>
<feature type="transmembrane region" description="Helical" evidence="5">
    <location>
        <begin position="203"/>
        <end position="223"/>
    </location>
</feature>
<keyword evidence="2 5" id="KW-0812">Transmembrane</keyword>
<feature type="domain" description="Major facilitator superfamily (MFS) profile" evidence="6">
    <location>
        <begin position="1"/>
        <end position="375"/>
    </location>
</feature>
<dbReference type="PANTHER" id="PTHR23526">
    <property type="entry name" value="INTEGRAL MEMBRANE TRANSPORT PROTEIN-RELATED"/>
    <property type="match status" value="1"/>
</dbReference>
<comment type="subcellular location">
    <subcellularLocation>
        <location evidence="1">Membrane</location>
        <topology evidence="1">Multi-pass membrane protein</topology>
    </subcellularLocation>
</comment>
<dbReference type="InterPro" id="IPR020846">
    <property type="entry name" value="MFS_dom"/>
</dbReference>
<feature type="transmembrane region" description="Helical" evidence="5">
    <location>
        <begin position="38"/>
        <end position="57"/>
    </location>
</feature>
<dbReference type="EMBL" id="JASSVS010000012">
    <property type="protein sequence ID" value="MDL0433215.1"/>
    <property type="molecule type" value="Genomic_DNA"/>
</dbReference>
<feature type="transmembrane region" description="Helical" evidence="5">
    <location>
        <begin position="154"/>
        <end position="175"/>
    </location>
</feature>
<evidence type="ECO:0000313" key="8">
    <source>
        <dbReference type="Proteomes" id="UP001227964"/>
    </source>
</evidence>
<evidence type="ECO:0000256" key="1">
    <source>
        <dbReference type="ARBA" id="ARBA00004141"/>
    </source>
</evidence>
<protein>
    <submittedName>
        <fullName evidence="7">MFS transporter</fullName>
    </submittedName>
</protein>
<feature type="transmembrane region" description="Helical" evidence="5">
    <location>
        <begin position="260"/>
        <end position="280"/>
    </location>
</feature>
<evidence type="ECO:0000256" key="5">
    <source>
        <dbReference type="SAM" id="Phobius"/>
    </source>
</evidence>
<dbReference type="InterPro" id="IPR011701">
    <property type="entry name" value="MFS"/>
</dbReference>
<proteinExistence type="predicted"/>
<comment type="caution">
    <text evidence="7">The sequence shown here is derived from an EMBL/GenBank/DDBJ whole genome shotgun (WGS) entry which is preliminary data.</text>
</comment>
<gene>
    <name evidence="7" type="ORF">QPM17_18910</name>
</gene>
<dbReference type="SUPFAM" id="SSF103473">
    <property type="entry name" value="MFS general substrate transporter"/>
    <property type="match status" value="1"/>
</dbReference>
<accession>A0ABT7IHQ9</accession>
<dbReference type="InterPro" id="IPR052528">
    <property type="entry name" value="Sugar_transport-like"/>
</dbReference>